<dbReference type="Gene3D" id="2.40.380.10">
    <property type="entry name" value="FomD-like"/>
    <property type="match status" value="1"/>
</dbReference>
<proteinExistence type="predicted"/>
<dbReference type="SUPFAM" id="SSF159234">
    <property type="entry name" value="FomD-like"/>
    <property type="match status" value="1"/>
</dbReference>
<accession>A0A8H9L4A4</accession>
<dbReference type="InterPro" id="IPR035930">
    <property type="entry name" value="FomD-like_sf"/>
</dbReference>
<name>A0A8H9L4A4_9MICO</name>
<evidence type="ECO:0000313" key="3">
    <source>
        <dbReference type="Proteomes" id="UP000655589"/>
    </source>
</evidence>
<evidence type="ECO:0000259" key="1">
    <source>
        <dbReference type="Pfam" id="PF04167"/>
    </source>
</evidence>
<dbReference type="Pfam" id="PF04167">
    <property type="entry name" value="DUF402"/>
    <property type="match status" value="1"/>
</dbReference>
<sequence>MPGMSTPPTVPGTTVGCRMRKWDGTPHWRWDGVYLGRDAHGAWVGYREGTLFSRPGRRFRTDFSGAMVFGDGGWVADLYRDHPRGTRLYIDLASVPEWRAVPGGDGPAYEVSAIDLDLDVLAEVPGSARARRRGETYIDDEDEFAEHSARYGYPASVVAQVRADADALLAAVRAGTPPYDGATARRWFAALDSLDGAAEGVSGR</sequence>
<dbReference type="Proteomes" id="UP000655589">
    <property type="component" value="Unassembled WGS sequence"/>
</dbReference>
<reference evidence="2" key="2">
    <citation type="submission" date="2020-09" db="EMBL/GenBank/DDBJ databases">
        <authorList>
            <person name="Sun Q."/>
            <person name="Ohkuma M."/>
        </authorList>
    </citation>
    <scope>NUCLEOTIDE SEQUENCE</scope>
    <source>
        <strain evidence="2">JCM 3051</strain>
    </source>
</reference>
<comment type="caution">
    <text evidence="2">The sequence shown here is derived from an EMBL/GenBank/DDBJ whole genome shotgun (WGS) entry which is preliminary data.</text>
</comment>
<keyword evidence="3" id="KW-1185">Reference proteome</keyword>
<protein>
    <recommendedName>
        <fullName evidence="1">DUF402 domain-containing protein</fullName>
    </recommendedName>
</protein>
<dbReference type="InterPro" id="IPR007295">
    <property type="entry name" value="DUF402"/>
</dbReference>
<gene>
    <name evidence="2" type="ORF">GCM10010102_21130</name>
</gene>
<feature type="domain" description="DUF402" evidence="1">
    <location>
        <begin position="23"/>
        <end position="175"/>
    </location>
</feature>
<reference evidence="2" key="1">
    <citation type="journal article" date="2014" name="Int. J. Syst. Evol. Microbiol.">
        <title>Complete genome sequence of Corynebacterium casei LMG S-19264T (=DSM 44701T), isolated from a smear-ripened cheese.</title>
        <authorList>
            <consortium name="US DOE Joint Genome Institute (JGI-PGF)"/>
            <person name="Walter F."/>
            <person name="Albersmeier A."/>
            <person name="Kalinowski J."/>
            <person name="Ruckert C."/>
        </authorList>
    </citation>
    <scope>NUCLEOTIDE SEQUENCE</scope>
    <source>
        <strain evidence="2">JCM 3051</strain>
    </source>
</reference>
<dbReference type="AlphaFoldDB" id="A0A8H9L4A4"/>
<evidence type="ECO:0000313" key="2">
    <source>
        <dbReference type="EMBL" id="GGM25258.1"/>
    </source>
</evidence>
<dbReference type="EMBL" id="BMPT01000007">
    <property type="protein sequence ID" value="GGM25258.1"/>
    <property type="molecule type" value="Genomic_DNA"/>
</dbReference>
<organism evidence="2 3">
    <name type="scientific">Promicromonospora citrea</name>
    <dbReference type="NCBI Taxonomy" id="43677"/>
    <lineage>
        <taxon>Bacteria</taxon>
        <taxon>Bacillati</taxon>
        <taxon>Actinomycetota</taxon>
        <taxon>Actinomycetes</taxon>
        <taxon>Micrococcales</taxon>
        <taxon>Promicromonosporaceae</taxon>
        <taxon>Promicromonospora</taxon>
    </lineage>
</organism>